<accession>A0A7C1FS74</accession>
<name>A0A7C1FS74_9CHLR</name>
<dbReference type="AlphaFoldDB" id="A0A7C1FS74"/>
<proteinExistence type="predicted"/>
<evidence type="ECO:0000256" key="1">
    <source>
        <dbReference type="ARBA" id="ARBA00022729"/>
    </source>
</evidence>
<dbReference type="InterPro" id="IPR050811">
    <property type="entry name" value="Phosphate_ABC_transporter"/>
</dbReference>
<feature type="domain" description="PBP" evidence="2">
    <location>
        <begin position="27"/>
        <end position="282"/>
    </location>
</feature>
<dbReference type="InterPro" id="IPR024370">
    <property type="entry name" value="PBP_domain"/>
</dbReference>
<comment type="caution">
    <text evidence="3">The sequence shown here is derived from an EMBL/GenBank/DDBJ whole genome shotgun (WGS) entry which is preliminary data.</text>
</comment>
<gene>
    <name evidence="3" type="ORF">ENQ20_02130</name>
</gene>
<reference evidence="3" key="1">
    <citation type="journal article" date="2020" name="mSystems">
        <title>Genome- and Community-Level Interaction Insights into Carbon Utilization and Element Cycling Functions of Hydrothermarchaeota in Hydrothermal Sediment.</title>
        <authorList>
            <person name="Zhou Z."/>
            <person name="Liu Y."/>
            <person name="Xu W."/>
            <person name="Pan J."/>
            <person name="Luo Z.H."/>
            <person name="Li M."/>
        </authorList>
    </citation>
    <scope>NUCLEOTIDE SEQUENCE [LARGE SCALE GENOMIC DNA]</scope>
    <source>
        <strain evidence="3">SpSt-289</strain>
    </source>
</reference>
<dbReference type="PANTHER" id="PTHR30570:SF1">
    <property type="entry name" value="PHOSPHATE-BINDING PROTEIN PSTS"/>
    <property type="match status" value="1"/>
</dbReference>
<dbReference type="EMBL" id="DSMG01000032">
    <property type="protein sequence ID" value="HDX30271.1"/>
    <property type="molecule type" value="Genomic_DNA"/>
</dbReference>
<protein>
    <submittedName>
        <fullName evidence="3">Phosphate ABC transporter substrate-binding protein</fullName>
    </submittedName>
</protein>
<sequence length="296" mass="32107">MSRHLIFVLALLWLIGTLAAGCEEVSVAAPPPTTIVIGGSSAMELVLQALTEEYSRQHPNVLFDLRGGGSTLGEEAVRAGRYHIAASTLFPPDPEAGRPAPPGDERLVRTPIGLNGLAIIVHPTNPVSALSLVQLRDIFSGRVIDWQSLGSDAGEIVLVSREDGAGARVLFEERVMGDERMALTAVVMPGSRYVIDYVSRHPAAIAYVSRSHVVDWIPDESSSRQQHSGEPPPVKVLALEGRYPTREMIAQQKYALIQPLYLITLGQPSGQVRRFIDFVLSPAGQSIVARYHAPIR</sequence>
<dbReference type="PROSITE" id="PS51257">
    <property type="entry name" value="PROKAR_LIPOPROTEIN"/>
    <property type="match status" value="1"/>
</dbReference>
<evidence type="ECO:0000259" key="2">
    <source>
        <dbReference type="Pfam" id="PF12849"/>
    </source>
</evidence>
<dbReference type="Pfam" id="PF12849">
    <property type="entry name" value="PBP_like_2"/>
    <property type="match status" value="1"/>
</dbReference>
<dbReference type="PANTHER" id="PTHR30570">
    <property type="entry name" value="PERIPLASMIC PHOSPHATE BINDING COMPONENT OF PHOSPHATE ABC TRANSPORTER"/>
    <property type="match status" value="1"/>
</dbReference>
<keyword evidence="1" id="KW-0732">Signal</keyword>
<organism evidence="3">
    <name type="scientific">Caldilinea aerophila</name>
    <dbReference type="NCBI Taxonomy" id="133453"/>
    <lineage>
        <taxon>Bacteria</taxon>
        <taxon>Bacillati</taxon>
        <taxon>Chloroflexota</taxon>
        <taxon>Caldilineae</taxon>
        <taxon>Caldilineales</taxon>
        <taxon>Caldilineaceae</taxon>
        <taxon>Caldilinea</taxon>
    </lineage>
</organism>
<dbReference type="SUPFAM" id="SSF53850">
    <property type="entry name" value="Periplasmic binding protein-like II"/>
    <property type="match status" value="1"/>
</dbReference>
<evidence type="ECO:0000313" key="3">
    <source>
        <dbReference type="EMBL" id="HDX30271.1"/>
    </source>
</evidence>
<dbReference type="CDD" id="cd13653">
    <property type="entry name" value="PBP2_phosphate_like_1"/>
    <property type="match status" value="1"/>
</dbReference>
<dbReference type="Gene3D" id="3.40.190.10">
    <property type="entry name" value="Periplasmic binding protein-like II"/>
    <property type="match status" value="2"/>
</dbReference>